<dbReference type="InterPro" id="IPR005804">
    <property type="entry name" value="FA_desaturase_dom"/>
</dbReference>
<dbReference type="Proteomes" id="UP000546126">
    <property type="component" value="Unassembled WGS sequence"/>
</dbReference>
<dbReference type="AlphaFoldDB" id="A0A7Y6MCD0"/>
<feature type="transmembrane region" description="Helical" evidence="1">
    <location>
        <begin position="207"/>
        <end position="225"/>
    </location>
</feature>
<feature type="transmembrane region" description="Helical" evidence="1">
    <location>
        <begin position="73"/>
        <end position="95"/>
    </location>
</feature>
<evidence type="ECO:0000259" key="2">
    <source>
        <dbReference type="Pfam" id="PF00487"/>
    </source>
</evidence>
<dbReference type="CDD" id="cd03506">
    <property type="entry name" value="Delta6-FADS-like"/>
    <property type="match status" value="1"/>
</dbReference>
<dbReference type="PIRSF" id="PIRSF015921">
    <property type="entry name" value="FA_sphinglp_des"/>
    <property type="match status" value="1"/>
</dbReference>
<gene>
    <name evidence="3" type="ORF">HT134_24385</name>
</gene>
<dbReference type="GO" id="GO:0016020">
    <property type="term" value="C:membrane"/>
    <property type="evidence" value="ECO:0007669"/>
    <property type="project" value="TreeGrafter"/>
</dbReference>
<feature type="transmembrane region" description="Helical" evidence="1">
    <location>
        <begin position="47"/>
        <end position="67"/>
    </location>
</feature>
<dbReference type="GO" id="GO:0016717">
    <property type="term" value="F:oxidoreductase activity, acting on paired donors, with oxidation of a pair of donors resulting in the reduction of molecular oxygen to two molecules of water"/>
    <property type="evidence" value="ECO:0007669"/>
    <property type="project" value="TreeGrafter"/>
</dbReference>
<evidence type="ECO:0000256" key="1">
    <source>
        <dbReference type="SAM" id="Phobius"/>
    </source>
</evidence>
<keyword evidence="4" id="KW-1185">Reference proteome</keyword>
<feature type="transmembrane region" description="Helical" evidence="1">
    <location>
        <begin position="107"/>
        <end position="126"/>
    </location>
</feature>
<feature type="domain" description="Fatty acid desaturase" evidence="2">
    <location>
        <begin position="71"/>
        <end position="328"/>
    </location>
</feature>
<dbReference type="PANTHER" id="PTHR19353:SF19">
    <property type="entry name" value="DELTA(5) FATTY ACID DESATURASE C-RELATED"/>
    <property type="match status" value="1"/>
</dbReference>
<protein>
    <submittedName>
        <fullName evidence="3">Acyl-CoA desaturase</fullName>
    </submittedName>
</protein>
<dbReference type="EMBL" id="JABWGO010000006">
    <property type="protein sequence ID" value="NUW43248.1"/>
    <property type="molecule type" value="Genomic_DNA"/>
</dbReference>
<dbReference type="InterPro" id="IPR012171">
    <property type="entry name" value="Fatty_acid_desaturase"/>
</dbReference>
<keyword evidence="1" id="KW-1133">Transmembrane helix</keyword>
<feature type="transmembrane region" description="Helical" evidence="1">
    <location>
        <begin position="231"/>
        <end position="251"/>
    </location>
</feature>
<sequence length="356" mass="39951">MWGSSFPGFVRRPVADPLTLDTRGSDFARLSRRIAEAGLLDRRPVYYAVRFCLAAAAYAGAWALFWWAGDSWLQLLVAAVLAVVFAQFGFLAHDLGHRQVFRTRRPGDLVGLVIGDLCIGLGWGWWNAKHNRHHANPNHDDHDPDVSPAVIVWSSDQVGRSRGLPRFVARRQAFLFFPLLTLEAWHLHVASFRALGNPELKRRWIELALLTAHFAVYFGVVFATLSPVRAVAFLLVHQGLFGLYLGSTFAPNHKGMPMFTKADRLDFLRKQVLTSRNVRGGPLRDVLFGQLNYQIEHHLFPNMPAPNLRRAQPIVRDYCASIGVPYLETGVLESYGQALRHLHDVGAPLRAAPARS</sequence>
<dbReference type="PANTHER" id="PTHR19353">
    <property type="entry name" value="FATTY ACID DESATURASE 2"/>
    <property type="match status" value="1"/>
</dbReference>
<dbReference type="Pfam" id="PF00487">
    <property type="entry name" value="FA_desaturase"/>
    <property type="match status" value="1"/>
</dbReference>
<evidence type="ECO:0000313" key="3">
    <source>
        <dbReference type="EMBL" id="NUW43248.1"/>
    </source>
</evidence>
<evidence type="ECO:0000313" key="4">
    <source>
        <dbReference type="Proteomes" id="UP000546126"/>
    </source>
</evidence>
<keyword evidence="1" id="KW-0472">Membrane</keyword>
<organism evidence="3 4">
    <name type="scientific">Nonomuraea rhodomycinica</name>
    <dbReference type="NCBI Taxonomy" id="1712872"/>
    <lineage>
        <taxon>Bacteria</taxon>
        <taxon>Bacillati</taxon>
        <taxon>Actinomycetota</taxon>
        <taxon>Actinomycetes</taxon>
        <taxon>Streptosporangiales</taxon>
        <taxon>Streptosporangiaceae</taxon>
        <taxon>Nonomuraea</taxon>
    </lineage>
</organism>
<comment type="caution">
    <text evidence="3">The sequence shown here is derived from an EMBL/GenBank/DDBJ whole genome shotgun (WGS) entry which is preliminary data.</text>
</comment>
<dbReference type="GO" id="GO:0008610">
    <property type="term" value="P:lipid biosynthetic process"/>
    <property type="evidence" value="ECO:0007669"/>
    <property type="project" value="UniProtKB-ARBA"/>
</dbReference>
<accession>A0A7Y6MCD0</accession>
<keyword evidence="1" id="KW-0812">Transmembrane</keyword>
<feature type="transmembrane region" description="Helical" evidence="1">
    <location>
        <begin position="173"/>
        <end position="195"/>
    </location>
</feature>
<proteinExistence type="predicted"/>
<name>A0A7Y6MCD0_9ACTN</name>
<reference evidence="3 4" key="1">
    <citation type="submission" date="2020-06" db="EMBL/GenBank/DDBJ databases">
        <authorList>
            <person name="Chanama M."/>
        </authorList>
    </citation>
    <scope>NUCLEOTIDE SEQUENCE [LARGE SCALE GENOMIC DNA]</scope>
    <source>
        <strain evidence="3 4">TBRC6557</strain>
    </source>
</reference>